<dbReference type="EMBL" id="RWIU01000008">
    <property type="protein sequence ID" value="RSK40178.1"/>
    <property type="molecule type" value="Genomic_DNA"/>
</dbReference>
<reference evidence="3 4" key="1">
    <citation type="submission" date="2018-12" db="EMBL/GenBank/DDBJ databases">
        <authorList>
            <person name="Feng G."/>
            <person name="Zhu H."/>
        </authorList>
    </citation>
    <scope>NUCLEOTIDE SEQUENCE [LARGE SCALE GENOMIC DNA]</scope>
    <source>
        <strain evidence="3 4">LMG 26000</strain>
    </source>
</reference>
<feature type="domain" description="Novel STAND NTPase 3" evidence="2">
    <location>
        <begin position="172"/>
        <end position="255"/>
    </location>
</feature>
<organism evidence="3 4">
    <name type="scientific">Hymenobacter perfusus</name>
    <dbReference type="NCBI Taxonomy" id="1236770"/>
    <lineage>
        <taxon>Bacteria</taxon>
        <taxon>Pseudomonadati</taxon>
        <taxon>Bacteroidota</taxon>
        <taxon>Cytophagia</taxon>
        <taxon>Cytophagales</taxon>
        <taxon>Hymenobacteraceae</taxon>
        <taxon>Hymenobacter</taxon>
    </lineage>
</organism>
<dbReference type="InterPro" id="IPR011856">
    <property type="entry name" value="tRNA_endonuc-like_dom_sf"/>
</dbReference>
<dbReference type="Pfam" id="PF20720">
    <property type="entry name" value="nSTAND3"/>
    <property type="match status" value="1"/>
</dbReference>
<feature type="domain" description="Restriction endonuclease type IV Mrr" evidence="1">
    <location>
        <begin position="7"/>
        <end position="61"/>
    </location>
</feature>
<sequence length="255" mass="29759">MPHYDFKNLSPLDYEDLSRDLLQQESGLTFESFKPGKDGGIDLRHLKTKNHSIIVQCKRYYDYRALISTLKKELKKVIKINPSRYIIRTSIELSPSNKDEICNLFNPYILNTNDIYGQNDFNNLLGKFPEIEKKHYKLWLSSTNILENIIYSRIHNQSIFENEIIQETVKTYAPNDSLENAVKIINKNKYVVISGIPGIGKSTLAKMLCYHYIKNHDFEDFVYITDSIGEAISTYKESKRQIFLFDDFLGSNFLE</sequence>
<dbReference type="SUPFAM" id="SSF52540">
    <property type="entry name" value="P-loop containing nucleoside triphosphate hydrolases"/>
    <property type="match status" value="1"/>
</dbReference>
<comment type="caution">
    <text evidence="3">The sequence shown here is derived from an EMBL/GenBank/DDBJ whole genome shotgun (WGS) entry which is preliminary data.</text>
</comment>
<dbReference type="AlphaFoldDB" id="A0A428K1B2"/>
<dbReference type="GO" id="GO:0003677">
    <property type="term" value="F:DNA binding"/>
    <property type="evidence" value="ECO:0007669"/>
    <property type="project" value="InterPro"/>
</dbReference>
<evidence type="ECO:0000313" key="3">
    <source>
        <dbReference type="EMBL" id="RSK40178.1"/>
    </source>
</evidence>
<evidence type="ECO:0000313" key="4">
    <source>
        <dbReference type="Proteomes" id="UP000270291"/>
    </source>
</evidence>
<dbReference type="InterPro" id="IPR007560">
    <property type="entry name" value="Restrct_endonuc_IV_Mrr"/>
</dbReference>
<dbReference type="Proteomes" id="UP000270291">
    <property type="component" value="Unassembled WGS sequence"/>
</dbReference>
<dbReference type="OrthoDB" id="9806903at2"/>
<dbReference type="GO" id="GO:0004519">
    <property type="term" value="F:endonuclease activity"/>
    <property type="evidence" value="ECO:0007669"/>
    <property type="project" value="InterPro"/>
</dbReference>
<dbReference type="SUPFAM" id="SSF52980">
    <property type="entry name" value="Restriction endonuclease-like"/>
    <property type="match status" value="1"/>
</dbReference>
<accession>A0A428K1B2</accession>
<evidence type="ECO:0000259" key="1">
    <source>
        <dbReference type="Pfam" id="PF04471"/>
    </source>
</evidence>
<dbReference type="GO" id="GO:0009307">
    <property type="term" value="P:DNA restriction-modification system"/>
    <property type="evidence" value="ECO:0007669"/>
    <property type="project" value="InterPro"/>
</dbReference>
<gene>
    <name evidence="3" type="ORF">EI293_19610</name>
</gene>
<dbReference type="Pfam" id="PF04471">
    <property type="entry name" value="Mrr_cat"/>
    <property type="match status" value="1"/>
</dbReference>
<proteinExistence type="predicted"/>
<dbReference type="Gene3D" id="3.40.1350.10">
    <property type="match status" value="1"/>
</dbReference>
<dbReference type="InterPro" id="IPR027417">
    <property type="entry name" value="P-loop_NTPase"/>
</dbReference>
<evidence type="ECO:0000259" key="2">
    <source>
        <dbReference type="Pfam" id="PF20720"/>
    </source>
</evidence>
<dbReference type="InterPro" id="IPR011335">
    <property type="entry name" value="Restrct_endonuc-II-like"/>
</dbReference>
<dbReference type="InterPro" id="IPR049050">
    <property type="entry name" value="nSTAND3"/>
</dbReference>
<dbReference type="Gene3D" id="3.40.50.300">
    <property type="entry name" value="P-loop containing nucleotide triphosphate hydrolases"/>
    <property type="match status" value="1"/>
</dbReference>
<name>A0A428K1B2_9BACT</name>
<keyword evidence="4" id="KW-1185">Reference proteome</keyword>
<protein>
    <submittedName>
        <fullName evidence="3">Uncharacterized protein</fullName>
    </submittedName>
</protein>